<dbReference type="GO" id="GO:0004497">
    <property type="term" value="F:monooxygenase activity"/>
    <property type="evidence" value="ECO:0007669"/>
    <property type="project" value="InterPro"/>
</dbReference>
<dbReference type="PANTHER" id="PTHR47356">
    <property type="entry name" value="FAD-DEPENDENT MONOOXYGENASE ASQG-RELATED"/>
    <property type="match status" value="1"/>
</dbReference>
<dbReference type="GO" id="GO:0071949">
    <property type="term" value="F:FAD binding"/>
    <property type="evidence" value="ECO:0007669"/>
    <property type="project" value="InterPro"/>
</dbReference>
<comment type="similarity">
    <text evidence="1">Belongs to the paxM FAD-dependent monooxygenase family.</text>
</comment>
<dbReference type="InterPro" id="IPR036188">
    <property type="entry name" value="FAD/NAD-bd_sf"/>
</dbReference>
<evidence type="ECO:0000256" key="2">
    <source>
        <dbReference type="ARBA" id="ARBA00022630"/>
    </source>
</evidence>
<keyword evidence="7" id="KW-1185">Reference proteome</keyword>
<dbReference type="Gene3D" id="3.50.50.60">
    <property type="entry name" value="FAD/NAD(P)-binding domain"/>
    <property type="match status" value="1"/>
</dbReference>
<keyword evidence="2" id="KW-0285">Flavoprotein</keyword>
<evidence type="ECO:0000256" key="4">
    <source>
        <dbReference type="ARBA" id="ARBA00023002"/>
    </source>
</evidence>
<comment type="caution">
    <text evidence="6">The sequence shown here is derived from an EMBL/GenBank/DDBJ whole genome shotgun (WGS) entry which is preliminary data.</text>
</comment>
<dbReference type="PRINTS" id="PR00420">
    <property type="entry name" value="RNGMNOXGNASE"/>
</dbReference>
<proteinExistence type="inferred from homology"/>
<gene>
    <name evidence="6" type="ORF">BG006_004347</name>
</gene>
<name>A0A9P5SX75_9FUNG</name>
<dbReference type="Pfam" id="PF01494">
    <property type="entry name" value="FAD_binding_3"/>
    <property type="match status" value="1"/>
</dbReference>
<dbReference type="EMBL" id="JAAAUY010000024">
    <property type="protein sequence ID" value="KAF9337521.1"/>
    <property type="molecule type" value="Genomic_DNA"/>
</dbReference>
<evidence type="ECO:0000313" key="7">
    <source>
        <dbReference type="Proteomes" id="UP000696485"/>
    </source>
</evidence>
<keyword evidence="3" id="KW-0274">FAD</keyword>
<dbReference type="InterPro" id="IPR050562">
    <property type="entry name" value="FAD_mOase_fung"/>
</dbReference>
<dbReference type="SUPFAM" id="SSF51905">
    <property type="entry name" value="FAD/NAD(P)-binding domain"/>
    <property type="match status" value="1"/>
</dbReference>
<dbReference type="PANTHER" id="PTHR47356:SF2">
    <property type="entry name" value="FAD-BINDING DOMAIN-CONTAINING PROTEIN-RELATED"/>
    <property type="match status" value="1"/>
</dbReference>
<dbReference type="AlphaFoldDB" id="A0A9P5SX75"/>
<evidence type="ECO:0000256" key="3">
    <source>
        <dbReference type="ARBA" id="ARBA00022827"/>
    </source>
</evidence>
<evidence type="ECO:0000259" key="5">
    <source>
        <dbReference type="Pfam" id="PF01494"/>
    </source>
</evidence>
<feature type="domain" description="FAD-binding" evidence="5">
    <location>
        <begin position="42"/>
        <end position="203"/>
    </location>
</feature>
<reference evidence="6" key="1">
    <citation type="journal article" date="2020" name="Fungal Divers.">
        <title>Resolving the Mortierellaceae phylogeny through synthesis of multi-gene phylogenetics and phylogenomics.</title>
        <authorList>
            <person name="Vandepol N."/>
            <person name="Liber J."/>
            <person name="Desiro A."/>
            <person name="Na H."/>
            <person name="Kennedy M."/>
            <person name="Barry K."/>
            <person name="Grigoriev I.V."/>
            <person name="Miller A.N."/>
            <person name="O'Donnell K."/>
            <person name="Stajich J.E."/>
            <person name="Bonito G."/>
        </authorList>
    </citation>
    <scope>NUCLEOTIDE SEQUENCE</scope>
    <source>
        <strain evidence="6">NVP1</strain>
    </source>
</reference>
<accession>A0A9P5SX75</accession>
<protein>
    <recommendedName>
        <fullName evidence="5">FAD-binding domain-containing protein</fullName>
    </recommendedName>
</protein>
<dbReference type="InterPro" id="IPR002938">
    <property type="entry name" value="FAD-bd"/>
</dbReference>
<evidence type="ECO:0000256" key="1">
    <source>
        <dbReference type="ARBA" id="ARBA00007992"/>
    </source>
</evidence>
<organism evidence="6 7">
    <name type="scientific">Podila minutissima</name>
    <dbReference type="NCBI Taxonomy" id="64525"/>
    <lineage>
        <taxon>Eukaryota</taxon>
        <taxon>Fungi</taxon>
        <taxon>Fungi incertae sedis</taxon>
        <taxon>Mucoromycota</taxon>
        <taxon>Mortierellomycotina</taxon>
        <taxon>Mortierellomycetes</taxon>
        <taxon>Mortierellales</taxon>
        <taxon>Mortierellaceae</taxon>
        <taxon>Podila</taxon>
    </lineage>
</organism>
<evidence type="ECO:0000313" key="6">
    <source>
        <dbReference type="EMBL" id="KAF9337521.1"/>
    </source>
</evidence>
<dbReference type="Proteomes" id="UP000696485">
    <property type="component" value="Unassembled WGS sequence"/>
</dbReference>
<keyword evidence="4" id="KW-0560">Oxidoreductase</keyword>
<sequence length="417" mass="45650">MPSPEADIQTMFKPHVPSPIAHSFPSTAISSGHEWSDTDKPKILIVGAGIGGLLLGNLLRKAGCQFLIIEKAKELKPLGSCMAAGSGVSNLFRQLGILDEFKAIGKPHMGLEVYSNDRQRFFLLDSSEHPQYCGATEQIVARPDLHDLLLRQVPRENIHMSKKVIAFEQNDEGVTIHCSDDSIYRGDILVGADGAHSAVREHLFQVLLDKGMLPSVDDGDLPFDCVCLVGQTEVLDPEDFPEMKLPNSKFNSILADDYVWVTATTLRNTICWMAVQHLDAGTSKRVDPSSSSSWGPEAAEAMCNEVRHLQIPSGKHNNLTLGDLIDRTPKHTISKVMLEEKIFSIWHAGRTVLLGDGAGALTAMHDAVALANWISTLQKPKLADVEAVFAEYQTERLPAVQEAAATTRLFKRMGGQV</sequence>